<dbReference type="InterPro" id="IPR052958">
    <property type="entry name" value="IFN-induced_PKR_regulator"/>
</dbReference>
<dbReference type="PANTHER" id="PTHR46289:SF14">
    <property type="entry name" value="DUF4371 DOMAIN-CONTAINING PROTEIN"/>
    <property type="match status" value="1"/>
</dbReference>
<evidence type="ECO:0000259" key="1">
    <source>
        <dbReference type="Pfam" id="PF05699"/>
    </source>
</evidence>
<dbReference type="SUPFAM" id="SSF53098">
    <property type="entry name" value="Ribonuclease H-like"/>
    <property type="match status" value="1"/>
</dbReference>
<sequence>MSDTRWESRVESIKPIRFQLGQVHDALVEVSELTKDPKIKSESLPLANYEFSYDFILSVVILYELLSAINKVSKSLQSETMELSNAVQLLSGLQDFFNNFREKGFELSKKTAQQFCEDIGTQPIFKQSRVLKKSKQFDYECNDTRTVSNEQKLYHDYFLTVVDQAIVSINQRFKQLSQHSENFGFLYNIEHLKLFEDETLRKHCMDLEIYLKDGENCDINGIELFDELKIFCRILNKQKTSIQCLDLIESKCGSFPNISIALKILLTLPITTASAERSFSKLKTIKNYLRTTMVQDRLSDLAIISIERKMIFLININCIIIFKFSK</sequence>
<evidence type="ECO:0000313" key="2">
    <source>
        <dbReference type="Proteomes" id="UP000694846"/>
    </source>
</evidence>
<name>A0A8B8G385_9HEMI</name>
<proteinExistence type="predicted"/>
<dbReference type="OrthoDB" id="6594032at2759"/>
<dbReference type="GeneID" id="112688465"/>
<dbReference type="Proteomes" id="UP000694846">
    <property type="component" value="Unplaced"/>
</dbReference>
<gene>
    <name evidence="3" type="primary">LOC112688465</name>
</gene>
<dbReference type="InterPro" id="IPR012337">
    <property type="entry name" value="RNaseH-like_sf"/>
</dbReference>
<dbReference type="AlphaFoldDB" id="A0A8B8G385"/>
<evidence type="ECO:0000313" key="3">
    <source>
        <dbReference type="RefSeq" id="XP_025417437.1"/>
    </source>
</evidence>
<accession>A0A8B8G385</accession>
<dbReference type="GO" id="GO:0046983">
    <property type="term" value="F:protein dimerization activity"/>
    <property type="evidence" value="ECO:0007669"/>
    <property type="project" value="InterPro"/>
</dbReference>
<dbReference type="InterPro" id="IPR008906">
    <property type="entry name" value="HATC_C_dom"/>
</dbReference>
<feature type="domain" description="HAT C-terminal dimerisation" evidence="1">
    <location>
        <begin position="240"/>
        <end position="310"/>
    </location>
</feature>
<reference evidence="3" key="1">
    <citation type="submission" date="2025-08" db="UniProtKB">
        <authorList>
            <consortium name="RefSeq"/>
        </authorList>
    </citation>
    <scope>IDENTIFICATION</scope>
    <source>
        <tissue evidence="3">Whole body</tissue>
    </source>
</reference>
<dbReference type="PANTHER" id="PTHR46289">
    <property type="entry name" value="52 KDA REPRESSOR OF THE INHIBITOR OF THE PROTEIN KINASE-LIKE PROTEIN-RELATED"/>
    <property type="match status" value="1"/>
</dbReference>
<organism evidence="2 3">
    <name type="scientific">Sipha flava</name>
    <name type="common">yellow sugarcane aphid</name>
    <dbReference type="NCBI Taxonomy" id="143950"/>
    <lineage>
        <taxon>Eukaryota</taxon>
        <taxon>Metazoa</taxon>
        <taxon>Ecdysozoa</taxon>
        <taxon>Arthropoda</taxon>
        <taxon>Hexapoda</taxon>
        <taxon>Insecta</taxon>
        <taxon>Pterygota</taxon>
        <taxon>Neoptera</taxon>
        <taxon>Paraneoptera</taxon>
        <taxon>Hemiptera</taxon>
        <taxon>Sternorrhyncha</taxon>
        <taxon>Aphidomorpha</taxon>
        <taxon>Aphidoidea</taxon>
        <taxon>Aphididae</taxon>
        <taxon>Sipha</taxon>
    </lineage>
</organism>
<protein>
    <submittedName>
        <fullName evidence="3">52 kDa repressor of the inhibitor of the protein kinase-like</fullName>
    </submittedName>
</protein>
<dbReference type="RefSeq" id="XP_025417437.1">
    <property type="nucleotide sequence ID" value="XM_025561652.1"/>
</dbReference>
<keyword evidence="2" id="KW-1185">Reference proteome</keyword>
<dbReference type="Pfam" id="PF05699">
    <property type="entry name" value="Dimer_Tnp_hAT"/>
    <property type="match status" value="1"/>
</dbReference>